<evidence type="ECO:0000313" key="5">
    <source>
        <dbReference type="EMBL" id="GEO36526.1"/>
    </source>
</evidence>
<sequence>MTGRRTMRILFLHNHFPGHYQHVAAALAANPRNQVVFITRGRTGSIPGVDKRVFTPARSADQPTHHYVRPFEDAVLHGQAVYRLCERLKREGFVPDLICSHAGFGPSLFIKDAFPDSPLLGYFEWFYHAKGSDADYLDGPVSADDACRIRSRNASIMMELANCDWGLCPTVFQRGQFPPAFQNKLTLMHDGIDTDFFSPKPGAPMVLPGLDLSGAGEIVTYATRGMEPYRGFPQFMRAADILLKQRPDLHIVVGGDDTVSYSRLPPRGRTYKQMLLEELPELANHPRLHFVGPLDYPVYRDMLRATDVHVYLTVPFVLSWSILEALSTGCLVVGADNAAVREVIDPGTNGLLVDFFSPDDIALKIASGLDRRAAMETIRLAARQRVIERFALKDLLPRHLQLIRHLAGSAEPAEEHHLQLAASA</sequence>
<dbReference type="GO" id="GO:0016757">
    <property type="term" value="F:glycosyltransferase activity"/>
    <property type="evidence" value="ECO:0007669"/>
    <property type="project" value="UniProtKB-KW"/>
</dbReference>
<keyword evidence="6" id="KW-1185">Reference proteome</keyword>
<dbReference type="PANTHER" id="PTHR12526">
    <property type="entry name" value="GLYCOSYLTRANSFERASE"/>
    <property type="match status" value="1"/>
</dbReference>
<reference evidence="5 6" key="1">
    <citation type="submission" date="2019-07" db="EMBL/GenBank/DDBJ databases">
        <title>Whole genome shotgun sequence of Skermanella aerolata NBRC 106429.</title>
        <authorList>
            <person name="Hosoyama A."/>
            <person name="Uohara A."/>
            <person name="Ohji S."/>
            <person name="Ichikawa N."/>
        </authorList>
    </citation>
    <scope>NUCLEOTIDE SEQUENCE [LARGE SCALE GENOMIC DNA]</scope>
    <source>
        <strain evidence="5 6">NBRC 106429</strain>
    </source>
</reference>
<protein>
    <submittedName>
        <fullName evidence="5">Glycosyl transferase family 1</fullName>
    </submittedName>
</protein>
<organism evidence="5 6">
    <name type="scientific">Skermanella aerolata</name>
    <dbReference type="NCBI Taxonomy" id="393310"/>
    <lineage>
        <taxon>Bacteria</taxon>
        <taxon>Pseudomonadati</taxon>
        <taxon>Pseudomonadota</taxon>
        <taxon>Alphaproteobacteria</taxon>
        <taxon>Rhodospirillales</taxon>
        <taxon>Azospirillaceae</taxon>
        <taxon>Skermanella</taxon>
    </lineage>
</organism>
<dbReference type="AlphaFoldDB" id="A0A512DJ82"/>
<gene>
    <name evidence="5" type="ORF">SAE02_06740</name>
</gene>
<dbReference type="InterPro" id="IPR022623">
    <property type="entry name" value="Glyco_trans_4"/>
</dbReference>
<feature type="domain" description="Glycosyl transferase family 1" evidence="3">
    <location>
        <begin position="226"/>
        <end position="384"/>
    </location>
</feature>
<evidence type="ECO:0000256" key="2">
    <source>
        <dbReference type="ARBA" id="ARBA00022679"/>
    </source>
</evidence>
<name>A0A512DJ82_9PROT</name>
<proteinExistence type="predicted"/>
<dbReference type="Pfam" id="PF12000">
    <property type="entry name" value="Glyco_trans_4_3"/>
    <property type="match status" value="1"/>
</dbReference>
<dbReference type="EMBL" id="BJYZ01000002">
    <property type="protein sequence ID" value="GEO36526.1"/>
    <property type="molecule type" value="Genomic_DNA"/>
</dbReference>
<feature type="domain" description="Glycosyl transferase family 4" evidence="4">
    <location>
        <begin position="32"/>
        <end position="196"/>
    </location>
</feature>
<keyword evidence="2 5" id="KW-0808">Transferase</keyword>
<dbReference type="InterPro" id="IPR001296">
    <property type="entry name" value="Glyco_trans_1"/>
</dbReference>
<dbReference type="Proteomes" id="UP000321523">
    <property type="component" value="Unassembled WGS sequence"/>
</dbReference>
<dbReference type="Pfam" id="PF00534">
    <property type="entry name" value="Glycos_transf_1"/>
    <property type="match status" value="1"/>
</dbReference>
<accession>A0A512DJ82</accession>
<evidence type="ECO:0000313" key="6">
    <source>
        <dbReference type="Proteomes" id="UP000321523"/>
    </source>
</evidence>
<comment type="caution">
    <text evidence="5">The sequence shown here is derived from an EMBL/GenBank/DDBJ whole genome shotgun (WGS) entry which is preliminary data.</text>
</comment>
<evidence type="ECO:0000259" key="3">
    <source>
        <dbReference type="Pfam" id="PF00534"/>
    </source>
</evidence>
<dbReference type="Gene3D" id="3.40.50.2000">
    <property type="entry name" value="Glycogen Phosphorylase B"/>
    <property type="match status" value="1"/>
</dbReference>
<dbReference type="PANTHER" id="PTHR12526:SF510">
    <property type="entry name" value="D-INOSITOL 3-PHOSPHATE GLYCOSYLTRANSFERASE"/>
    <property type="match status" value="1"/>
</dbReference>
<keyword evidence="1" id="KW-0328">Glycosyltransferase</keyword>
<evidence type="ECO:0000259" key="4">
    <source>
        <dbReference type="Pfam" id="PF12000"/>
    </source>
</evidence>
<evidence type="ECO:0000256" key="1">
    <source>
        <dbReference type="ARBA" id="ARBA00022676"/>
    </source>
</evidence>
<dbReference type="SUPFAM" id="SSF53756">
    <property type="entry name" value="UDP-Glycosyltransferase/glycogen phosphorylase"/>
    <property type="match status" value="1"/>
</dbReference>